<keyword evidence="2" id="KW-1185">Reference proteome</keyword>
<evidence type="ECO:0000313" key="2">
    <source>
        <dbReference type="Proteomes" id="UP001499942"/>
    </source>
</evidence>
<reference evidence="2" key="1">
    <citation type="journal article" date="2019" name="Int. J. Syst. Evol. Microbiol.">
        <title>The Global Catalogue of Microorganisms (GCM) 10K type strain sequencing project: providing services to taxonomists for standard genome sequencing and annotation.</title>
        <authorList>
            <consortium name="The Broad Institute Genomics Platform"/>
            <consortium name="The Broad Institute Genome Sequencing Center for Infectious Disease"/>
            <person name="Wu L."/>
            <person name="Ma J."/>
        </authorList>
    </citation>
    <scope>NUCLEOTIDE SEQUENCE [LARGE SCALE GENOMIC DNA]</scope>
    <source>
        <strain evidence="2">JCM 5062</strain>
    </source>
</reference>
<accession>A0ABN3L6V2</accession>
<comment type="caution">
    <text evidence="1">The sequence shown here is derived from an EMBL/GenBank/DDBJ whole genome shotgun (WGS) entry which is preliminary data.</text>
</comment>
<proteinExistence type="predicted"/>
<dbReference type="RefSeq" id="WP_344356057.1">
    <property type="nucleotide sequence ID" value="NZ_BAAASR010000002.1"/>
</dbReference>
<sequence>MSTHVHVRVHRGMGVSDSGELIEHYHCRCGATWTKSYRVEED</sequence>
<evidence type="ECO:0000313" key="1">
    <source>
        <dbReference type="EMBL" id="GAA2478880.1"/>
    </source>
</evidence>
<protein>
    <submittedName>
        <fullName evidence="1">Uncharacterized protein</fullName>
    </submittedName>
</protein>
<organism evidence="1 2">
    <name type="scientific">Streptomyces gobitricini</name>
    <dbReference type="NCBI Taxonomy" id="68211"/>
    <lineage>
        <taxon>Bacteria</taxon>
        <taxon>Bacillati</taxon>
        <taxon>Actinomycetota</taxon>
        <taxon>Actinomycetes</taxon>
        <taxon>Kitasatosporales</taxon>
        <taxon>Streptomycetaceae</taxon>
        <taxon>Streptomyces</taxon>
    </lineage>
</organism>
<dbReference type="EMBL" id="BAAASR010000002">
    <property type="protein sequence ID" value="GAA2478880.1"/>
    <property type="molecule type" value="Genomic_DNA"/>
</dbReference>
<dbReference type="Proteomes" id="UP001499942">
    <property type="component" value="Unassembled WGS sequence"/>
</dbReference>
<gene>
    <name evidence="1" type="ORF">GCM10010393_06530</name>
</gene>
<name>A0ABN3L6V2_9ACTN</name>